<dbReference type="CDD" id="cd23945">
    <property type="entry name" value="PAPS_reductase"/>
    <property type="match status" value="1"/>
</dbReference>
<dbReference type="NCBIfam" id="NF002537">
    <property type="entry name" value="PRK02090.1"/>
    <property type="match status" value="1"/>
</dbReference>
<evidence type="ECO:0000256" key="2">
    <source>
        <dbReference type="ARBA" id="ARBA00022490"/>
    </source>
</evidence>
<comment type="caution">
    <text evidence="4">Lacks conserved residue(s) required for the propagation of feature annotation.</text>
</comment>
<dbReference type="PIRSF" id="PIRSF000857">
    <property type="entry name" value="PAPS_reductase"/>
    <property type="match status" value="1"/>
</dbReference>
<dbReference type="SUPFAM" id="SSF52402">
    <property type="entry name" value="Adenine nucleotide alpha hydrolases-like"/>
    <property type="match status" value="1"/>
</dbReference>
<evidence type="ECO:0000256" key="4">
    <source>
        <dbReference type="HAMAP-Rule" id="MF_00063"/>
    </source>
</evidence>
<dbReference type="Pfam" id="PF01507">
    <property type="entry name" value="PAPS_reduct"/>
    <property type="match status" value="1"/>
</dbReference>
<dbReference type="OrthoDB" id="9794018at2"/>
<evidence type="ECO:0000256" key="1">
    <source>
        <dbReference type="ARBA" id="ARBA00009732"/>
    </source>
</evidence>
<dbReference type="NCBIfam" id="TIGR02057">
    <property type="entry name" value="PAPS_reductase"/>
    <property type="match status" value="1"/>
</dbReference>
<evidence type="ECO:0000256" key="3">
    <source>
        <dbReference type="ARBA" id="ARBA00023002"/>
    </source>
</evidence>
<dbReference type="PANTHER" id="PTHR46509">
    <property type="entry name" value="PHOSPHOADENOSINE PHOSPHOSULFATE REDUCTASE"/>
    <property type="match status" value="1"/>
</dbReference>
<proteinExistence type="inferred from homology"/>
<dbReference type="NCBIfam" id="TIGR00434">
    <property type="entry name" value="cysH"/>
    <property type="match status" value="1"/>
</dbReference>
<keyword evidence="2 4" id="KW-0963">Cytoplasm</keyword>
<dbReference type="HAMAP" id="MF_00063">
    <property type="entry name" value="CysH"/>
    <property type="match status" value="1"/>
</dbReference>
<comment type="catalytic activity">
    <reaction evidence="4">
        <text>[thioredoxin]-disulfide + sulfite + adenosine 3',5'-bisphosphate + 2 H(+) = [thioredoxin]-dithiol + 3'-phosphoadenylyl sulfate</text>
        <dbReference type="Rhea" id="RHEA:11724"/>
        <dbReference type="Rhea" id="RHEA-COMP:10698"/>
        <dbReference type="Rhea" id="RHEA-COMP:10700"/>
        <dbReference type="ChEBI" id="CHEBI:15378"/>
        <dbReference type="ChEBI" id="CHEBI:17359"/>
        <dbReference type="ChEBI" id="CHEBI:29950"/>
        <dbReference type="ChEBI" id="CHEBI:50058"/>
        <dbReference type="ChEBI" id="CHEBI:58339"/>
        <dbReference type="ChEBI" id="CHEBI:58343"/>
        <dbReference type="EC" id="1.8.4.8"/>
    </reaction>
</comment>
<dbReference type="GO" id="GO:0004604">
    <property type="term" value="F:phosphoadenylyl-sulfate reductase (thioredoxin) activity"/>
    <property type="evidence" value="ECO:0007669"/>
    <property type="project" value="UniProtKB-UniRule"/>
</dbReference>
<dbReference type="PANTHER" id="PTHR46509:SF1">
    <property type="entry name" value="PHOSPHOADENOSINE PHOSPHOSULFATE REDUCTASE"/>
    <property type="match status" value="1"/>
</dbReference>
<dbReference type="Proteomes" id="UP000294289">
    <property type="component" value="Chromosome"/>
</dbReference>
<evidence type="ECO:0000313" key="6">
    <source>
        <dbReference type="EMBL" id="VFP88781.1"/>
    </source>
</evidence>
<feature type="active site" description="Nucleophile; cysteine thiosulfonate intermediate" evidence="4">
    <location>
        <position position="239"/>
    </location>
</feature>
<dbReference type="EMBL" id="LR217737">
    <property type="protein sequence ID" value="VFP88781.1"/>
    <property type="molecule type" value="Genomic_DNA"/>
</dbReference>
<dbReference type="InterPro" id="IPR014729">
    <property type="entry name" value="Rossmann-like_a/b/a_fold"/>
</dbReference>
<feature type="domain" description="Phosphoadenosine phosphosulphate reductase" evidence="5">
    <location>
        <begin position="48"/>
        <end position="219"/>
    </location>
</feature>
<dbReference type="FunFam" id="3.40.50.620:FF:000043">
    <property type="entry name" value="Phosphoadenosine phosphosulfate reductase"/>
    <property type="match status" value="1"/>
</dbReference>
<dbReference type="GO" id="GO:0019379">
    <property type="term" value="P:sulfate assimilation, phosphoadenylyl sulfate reduction by phosphoadenylyl-sulfate reductase (thioredoxin)"/>
    <property type="evidence" value="ECO:0007669"/>
    <property type="project" value="UniProtKB-UniRule"/>
</dbReference>
<accession>A0A803FUE5</accession>
<dbReference type="InterPro" id="IPR004511">
    <property type="entry name" value="PAPS/APS_Rdtase"/>
</dbReference>
<comment type="similarity">
    <text evidence="1 4">Belongs to the PAPS reductase family. CysH subfamily.</text>
</comment>
<dbReference type="EC" id="1.8.4.8" evidence="4"/>
<dbReference type="GO" id="GO:0070814">
    <property type="term" value="P:hydrogen sulfide biosynthetic process"/>
    <property type="evidence" value="ECO:0007669"/>
    <property type="project" value="UniProtKB-UniRule"/>
</dbReference>
<comment type="subcellular location">
    <subcellularLocation>
        <location evidence="4">Cytoplasm</location>
    </subcellularLocation>
</comment>
<evidence type="ECO:0000313" key="7">
    <source>
        <dbReference type="Proteomes" id="UP000294289"/>
    </source>
</evidence>
<evidence type="ECO:0000259" key="5">
    <source>
        <dbReference type="Pfam" id="PF01507"/>
    </source>
</evidence>
<sequence length="243" mass="27996">MTTLNLVELNSFPKGKQIIDLANINANLEQLSAEERVTWALANLPGQAIVSSSFGIQSAVSLHLITTRQPDIPVVITDTGYLFPETYRFIDHLTTKMNLNLKVFRCSQSSAWQEARYGKLWEKGLDGLNRYNNLNKVEPMNKALKKLKVKTWFAGLRRDQSVNRSQLPVLDIQKDIYKFLPIIDWTNQMIYQYIKKHHLPIHPLQEQGYVSIGDVHSTKKLEPGMKEEETRFFGLKRECGLHE</sequence>
<keyword evidence="3 4" id="KW-0560">Oxidoreductase</keyword>
<dbReference type="GO" id="GO:0005737">
    <property type="term" value="C:cytoplasm"/>
    <property type="evidence" value="ECO:0007669"/>
    <property type="project" value="UniProtKB-SubCell"/>
</dbReference>
<dbReference type="RefSeq" id="WP_157991211.1">
    <property type="nucleotide sequence ID" value="NZ_LR217737.1"/>
</dbReference>
<protein>
    <recommendedName>
        <fullName evidence="4">Phosphoadenosine 5'-phosphosulfate reductase</fullName>
        <shortName evidence="4">PAPS reductase</shortName>
        <ecNumber evidence="4">1.8.4.8</ecNumber>
    </recommendedName>
    <alternativeName>
        <fullName evidence="4">3'-phosphoadenylylsulfate reductase</fullName>
    </alternativeName>
    <alternativeName>
        <fullName evidence="4">PAPS reductase, thioredoxin dependent</fullName>
    </alternativeName>
    <alternativeName>
        <fullName evidence="4">PAPS sulfotransferase</fullName>
    </alternativeName>
    <alternativeName>
        <fullName evidence="4">PAdoPS reductase</fullName>
    </alternativeName>
</protein>
<comment type="function">
    <text evidence="4">Catalyzes the formation of sulfite from phosphoadenosine 5'-phosphosulfate (PAPS) using thioredoxin as an electron donor.</text>
</comment>
<dbReference type="AlphaFoldDB" id="A0A803FUE5"/>
<dbReference type="Gene3D" id="3.40.50.620">
    <property type="entry name" value="HUPs"/>
    <property type="match status" value="1"/>
</dbReference>
<organism evidence="6 7">
    <name type="scientific">Candidatus Erwinia haradaeae</name>
    <dbReference type="NCBI Taxonomy" id="1922217"/>
    <lineage>
        <taxon>Bacteria</taxon>
        <taxon>Pseudomonadati</taxon>
        <taxon>Pseudomonadota</taxon>
        <taxon>Gammaproteobacteria</taxon>
        <taxon>Enterobacterales</taxon>
        <taxon>Erwiniaceae</taxon>
        <taxon>Erwinia</taxon>
    </lineage>
</organism>
<dbReference type="InterPro" id="IPR011800">
    <property type="entry name" value="PAPS_reductase_CysH"/>
</dbReference>
<dbReference type="UniPathway" id="UPA00140">
    <property type="reaction ID" value="UER00206"/>
</dbReference>
<reference evidence="6 7" key="1">
    <citation type="submission" date="2019-02" db="EMBL/GenBank/DDBJ databases">
        <authorList>
            <person name="Manzano-Marin A."/>
            <person name="Manzano-Marin A."/>
        </authorList>
    </citation>
    <scope>NUCLEOTIDE SEQUENCE [LARGE SCALE GENOMIC DNA]</scope>
    <source>
        <strain evidence="6 7">ErCipiceae</strain>
    </source>
</reference>
<dbReference type="InterPro" id="IPR002500">
    <property type="entry name" value="PAPS_reduct_dom"/>
</dbReference>
<gene>
    <name evidence="4 6" type="primary">cysH</name>
    <name evidence="6" type="ORF">ERCIPICE3303_600</name>
</gene>
<name>A0A803FUE5_9GAMM</name>
<comment type="pathway">
    <text evidence="4">Sulfur metabolism; hydrogen sulfide biosynthesis; sulfite from sulfate: step 3/3.</text>
</comment>